<comment type="similarity">
    <text evidence="2">Belongs to the MscS (TC 1.A.23) family.</text>
</comment>
<name>A0A3B0YKB7_9ZZZZ</name>
<feature type="transmembrane region" description="Helical" evidence="7">
    <location>
        <begin position="67"/>
        <end position="85"/>
    </location>
</feature>
<reference evidence="11" key="1">
    <citation type="submission" date="2018-06" db="EMBL/GenBank/DDBJ databases">
        <authorList>
            <person name="Zhirakovskaya E."/>
        </authorList>
    </citation>
    <scope>NUCLEOTIDE SEQUENCE</scope>
</reference>
<keyword evidence="5 7" id="KW-1133">Transmembrane helix</keyword>
<dbReference type="InterPro" id="IPR011066">
    <property type="entry name" value="MscS_channel_C_sf"/>
</dbReference>
<dbReference type="AlphaFoldDB" id="A0A3B0YKB7"/>
<keyword evidence="3" id="KW-1003">Cell membrane</keyword>
<dbReference type="InterPro" id="IPR023408">
    <property type="entry name" value="MscS_beta-dom_sf"/>
</dbReference>
<evidence type="ECO:0000256" key="3">
    <source>
        <dbReference type="ARBA" id="ARBA00022475"/>
    </source>
</evidence>
<organism evidence="11">
    <name type="scientific">hydrothermal vent metagenome</name>
    <dbReference type="NCBI Taxonomy" id="652676"/>
    <lineage>
        <taxon>unclassified sequences</taxon>
        <taxon>metagenomes</taxon>
        <taxon>ecological metagenomes</taxon>
    </lineage>
</organism>
<evidence type="ECO:0000256" key="7">
    <source>
        <dbReference type="SAM" id="Phobius"/>
    </source>
</evidence>
<dbReference type="InterPro" id="IPR006686">
    <property type="entry name" value="MscS_channel_CS"/>
</dbReference>
<dbReference type="Gene3D" id="1.10.287.1260">
    <property type="match status" value="1"/>
</dbReference>
<evidence type="ECO:0000259" key="9">
    <source>
        <dbReference type="Pfam" id="PF21082"/>
    </source>
</evidence>
<protein>
    <submittedName>
        <fullName evidence="11">Small-conductance mechanosensitive channel</fullName>
    </submittedName>
</protein>
<dbReference type="InterPro" id="IPR045042">
    <property type="entry name" value="YnaI-like"/>
</dbReference>
<dbReference type="InterPro" id="IPR010920">
    <property type="entry name" value="LSM_dom_sf"/>
</dbReference>
<dbReference type="InterPro" id="IPR011014">
    <property type="entry name" value="MscS_channel_TM-2"/>
</dbReference>
<keyword evidence="6 7" id="KW-0472">Membrane</keyword>
<evidence type="ECO:0000256" key="6">
    <source>
        <dbReference type="ARBA" id="ARBA00023136"/>
    </source>
</evidence>
<dbReference type="SUPFAM" id="SSF82689">
    <property type="entry name" value="Mechanosensitive channel protein MscS (YggB), C-terminal domain"/>
    <property type="match status" value="1"/>
</dbReference>
<evidence type="ECO:0000256" key="4">
    <source>
        <dbReference type="ARBA" id="ARBA00022692"/>
    </source>
</evidence>
<dbReference type="InterPro" id="IPR006685">
    <property type="entry name" value="MscS_channel_2nd"/>
</dbReference>
<dbReference type="InterPro" id="IPR049142">
    <property type="entry name" value="MS_channel_1st"/>
</dbReference>
<dbReference type="Gene3D" id="2.30.30.60">
    <property type="match status" value="1"/>
</dbReference>
<evidence type="ECO:0000259" key="10">
    <source>
        <dbReference type="Pfam" id="PF21088"/>
    </source>
</evidence>
<dbReference type="PROSITE" id="PS01246">
    <property type="entry name" value="UPF0003"/>
    <property type="match status" value="1"/>
</dbReference>
<evidence type="ECO:0000256" key="2">
    <source>
        <dbReference type="ARBA" id="ARBA00008017"/>
    </source>
</evidence>
<dbReference type="PANTHER" id="PTHR43634:SF2">
    <property type="entry name" value="LOW CONDUCTANCE MECHANOSENSITIVE CHANNEL YNAI"/>
    <property type="match status" value="1"/>
</dbReference>
<dbReference type="InterPro" id="IPR049278">
    <property type="entry name" value="MS_channel_C"/>
</dbReference>
<feature type="transmembrane region" description="Helical" evidence="7">
    <location>
        <begin position="172"/>
        <end position="194"/>
    </location>
</feature>
<feature type="domain" description="Mechanosensitive ion channel transmembrane helices 2/3" evidence="10">
    <location>
        <begin position="150"/>
        <end position="191"/>
    </location>
</feature>
<evidence type="ECO:0000313" key="11">
    <source>
        <dbReference type="EMBL" id="VAW75732.1"/>
    </source>
</evidence>
<dbReference type="SUPFAM" id="SSF82861">
    <property type="entry name" value="Mechanosensitive channel protein MscS (YggB), transmembrane region"/>
    <property type="match status" value="1"/>
</dbReference>
<feature type="transmembrane region" description="Helical" evidence="7">
    <location>
        <begin position="105"/>
        <end position="122"/>
    </location>
</feature>
<evidence type="ECO:0000256" key="5">
    <source>
        <dbReference type="ARBA" id="ARBA00022989"/>
    </source>
</evidence>
<dbReference type="Gene3D" id="3.30.70.100">
    <property type="match status" value="1"/>
</dbReference>
<dbReference type="GO" id="GO:0005886">
    <property type="term" value="C:plasma membrane"/>
    <property type="evidence" value="ECO:0007669"/>
    <property type="project" value="UniProtKB-SubCell"/>
</dbReference>
<dbReference type="EMBL" id="UOFL01000092">
    <property type="protein sequence ID" value="VAW75732.1"/>
    <property type="molecule type" value="Genomic_DNA"/>
</dbReference>
<evidence type="ECO:0000256" key="1">
    <source>
        <dbReference type="ARBA" id="ARBA00004651"/>
    </source>
</evidence>
<dbReference type="Pfam" id="PF00924">
    <property type="entry name" value="MS_channel_2nd"/>
    <property type="match status" value="1"/>
</dbReference>
<feature type="domain" description="Mechanosensitive ion channel MscS C-terminal" evidence="9">
    <location>
        <begin position="270"/>
        <end position="354"/>
    </location>
</feature>
<comment type="subcellular location">
    <subcellularLocation>
        <location evidence="1">Cell membrane</location>
        <topology evidence="1">Multi-pass membrane protein</topology>
    </subcellularLocation>
</comment>
<feature type="domain" description="Mechanosensitive ion channel MscS" evidence="8">
    <location>
        <begin position="192"/>
        <end position="261"/>
    </location>
</feature>
<dbReference type="Pfam" id="PF21088">
    <property type="entry name" value="MS_channel_1st"/>
    <property type="match status" value="1"/>
</dbReference>
<dbReference type="Pfam" id="PF21082">
    <property type="entry name" value="MS_channel_3rd"/>
    <property type="match status" value="1"/>
</dbReference>
<evidence type="ECO:0000259" key="8">
    <source>
        <dbReference type="Pfam" id="PF00924"/>
    </source>
</evidence>
<gene>
    <name evidence="11" type="ORF">MNBD_GAMMA12-1580</name>
</gene>
<proteinExistence type="inferred from homology"/>
<keyword evidence="4 7" id="KW-0812">Transmembrane</keyword>
<accession>A0A3B0YKB7</accession>
<dbReference type="GO" id="GO:0055085">
    <property type="term" value="P:transmembrane transport"/>
    <property type="evidence" value="ECO:0007669"/>
    <property type="project" value="InterPro"/>
</dbReference>
<dbReference type="PANTHER" id="PTHR43634">
    <property type="entry name" value="OW CONDUCTANCE MECHANOSENSITIVE CHANNEL"/>
    <property type="match status" value="1"/>
</dbReference>
<dbReference type="SUPFAM" id="SSF50182">
    <property type="entry name" value="Sm-like ribonucleoproteins"/>
    <property type="match status" value="1"/>
</dbReference>
<feature type="transmembrane region" description="Helical" evidence="7">
    <location>
        <begin position="17"/>
        <end position="36"/>
    </location>
</feature>
<sequence>MWEETKAMLDYVIGQGWFLKVFLIVFLVLLFNYSVYRLLNRLHKKLQGTENPWDDALIDALRKPMRIMIWFVGLAFAAEVLVNELYPTPSDIKDWVAAVDTIGKIRDIGVIVMVVWFFVRVVKRVEKNIIQIREQQQRELDHTTVEVVVKLVRMSIVITGVLIVLARMGFNISGVVAFGGVGGIAVGFAAKDLLANFFGAMMIYLDRPFKIGDWIRSPDRKIEGTVEAIGWRLTRIRTFDKRPLYIPNATFTTIAVENPSRMTNRRIYETIGLRYDDAAKVGIIVEKVKKMLMQHDDIDKQQTMIVNFNAFAASSLDFFVYTFTKTTNWIKFHKIKQDILLKIVNIVEAEGAEFAFPTSTLHIPDGINMTSDTVENLPAQ</sequence>